<dbReference type="UniPathway" id="UPA00848">
    <property type="reaction ID" value="UER00151"/>
</dbReference>
<dbReference type="NCBIfam" id="NF010200">
    <property type="entry name" value="PRK13674.1-1"/>
    <property type="match status" value="1"/>
</dbReference>
<evidence type="ECO:0000313" key="4">
    <source>
        <dbReference type="Proteomes" id="UP000005695"/>
    </source>
</evidence>
<comment type="function">
    <text evidence="2">Converts GTP to 7,8-dihydroneopterin triphosphate.</text>
</comment>
<protein>
    <recommendedName>
        <fullName evidence="2">GTP cyclohydrolase FolE2</fullName>
        <ecNumber evidence="2">3.5.4.16</ecNumber>
    </recommendedName>
</protein>
<dbReference type="Pfam" id="PF02649">
    <property type="entry name" value="GCHY-1"/>
    <property type="match status" value="1"/>
</dbReference>
<gene>
    <name evidence="2" type="primary">folE2</name>
    <name evidence="3" type="ORF">Dace_1454</name>
</gene>
<dbReference type="PANTHER" id="PTHR36445">
    <property type="entry name" value="GTP CYCLOHYDROLASE MPTA"/>
    <property type="match status" value="1"/>
</dbReference>
<sequence length="264" mass="30491">MTPSSMPDLQKSQDTRNIAIDKVGIKDVRYPIVVEDKNTSRQQTVASINMYVELPHQFKGTHMSRFLEILNQYRGEQVTLNDMEGLLQAMKERLESDCAHIELTFPYFIEKQAPVSQAKGLMEYECRFIGTLREKKDFVLEVRVPVTSLCPCSRDISRYGAHNQRSSVTVAIRSKKMIWIEDLINWVESCGSAPVYSLLKREDEKAVTEQAYENPMFVEDIVRAVTEKLKSVSSIEWFCVECENYESIHNHSAYATLEYPRRSD</sequence>
<reference evidence="3" key="2">
    <citation type="submission" date="2006-05" db="EMBL/GenBank/DDBJ databases">
        <title>Sequencing of the draft genome and assembly of Desulfuromonas acetoxidans DSM 684.</title>
        <authorList>
            <consortium name="US DOE Joint Genome Institute (JGI-PGF)"/>
            <person name="Copeland A."/>
            <person name="Lucas S."/>
            <person name="Lapidus A."/>
            <person name="Barry K."/>
            <person name="Detter J.C."/>
            <person name="Glavina del Rio T."/>
            <person name="Hammon N."/>
            <person name="Israni S."/>
            <person name="Dalin E."/>
            <person name="Tice H."/>
            <person name="Bruce D."/>
            <person name="Pitluck S."/>
            <person name="Richardson P."/>
        </authorList>
    </citation>
    <scope>NUCLEOTIDE SEQUENCE [LARGE SCALE GENOMIC DNA]</scope>
    <source>
        <strain evidence="3">DSM 684</strain>
    </source>
</reference>
<dbReference type="PANTHER" id="PTHR36445:SF1">
    <property type="entry name" value="GTP CYCLOHYDROLASE MPTA"/>
    <property type="match status" value="1"/>
</dbReference>
<feature type="site" description="May be catalytically important" evidence="2">
    <location>
        <position position="150"/>
    </location>
</feature>
<dbReference type="GO" id="GO:0003934">
    <property type="term" value="F:GTP cyclohydrolase I activity"/>
    <property type="evidence" value="ECO:0007669"/>
    <property type="project" value="UniProtKB-UniRule"/>
</dbReference>
<dbReference type="EMBL" id="AAEW02000009">
    <property type="protein sequence ID" value="EAT15592.1"/>
    <property type="molecule type" value="Genomic_DNA"/>
</dbReference>
<proteinExistence type="inferred from homology"/>
<evidence type="ECO:0000256" key="1">
    <source>
        <dbReference type="ARBA" id="ARBA00022801"/>
    </source>
</evidence>
<dbReference type="AlphaFoldDB" id="Q1JZH5"/>
<dbReference type="InterPro" id="IPR022838">
    <property type="entry name" value="GTP_cyclohydrolase_FolE2"/>
</dbReference>
<evidence type="ECO:0000256" key="2">
    <source>
        <dbReference type="HAMAP-Rule" id="MF_01527"/>
    </source>
</evidence>
<dbReference type="EC" id="3.5.4.16" evidence="2"/>
<dbReference type="HAMAP" id="MF_01527_B">
    <property type="entry name" value="GTP_cyclohydrol_B"/>
    <property type="match status" value="1"/>
</dbReference>
<name>Q1JZH5_DESA6</name>
<organism evidence="3 4">
    <name type="scientific">Desulfuromonas acetoxidans (strain DSM 684 / 11070)</name>
    <dbReference type="NCBI Taxonomy" id="281689"/>
    <lineage>
        <taxon>Bacteria</taxon>
        <taxon>Pseudomonadati</taxon>
        <taxon>Thermodesulfobacteriota</taxon>
        <taxon>Desulfuromonadia</taxon>
        <taxon>Desulfuromonadales</taxon>
        <taxon>Desulfuromonadaceae</taxon>
        <taxon>Desulfuromonas</taxon>
    </lineage>
</organism>
<keyword evidence="1 2" id="KW-0378">Hydrolase</keyword>
<comment type="pathway">
    <text evidence="2">Cofactor biosynthesis; 7,8-dihydroneopterin triphosphate biosynthesis; 7,8-dihydroneopterin triphosphate from GTP: step 1/1.</text>
</comment>
<comment type="catalytic activity">
    <reaction evidence="2">
        <text>GTP + H2O = 7,8-dihydroneopterin 3'-triphosphate + formate + H(+)</text>
        <dbReference type="Rhea" id="RHEA:17473"/>
        <dbReference type="ChEBI" id="CHEBI:15377"/>
        <dbReference type="ChEBI" id="CHEBI:15378"/>
        <dbReference type="ChEBI" id="CHEBI:15740"/>
        <dbReference type="ChEBI" id="CHEBI:37565"/>
        <dbReference type="ChEBI" id="CHEBI:58462"/>
        <dbReference type="EC" id="3.5.4.16"/>
    </reaction>
</comment>
<evidence type="ECO:0000313" key="3">
    <source>
        <dbReference type="EMBL" id="EAT15592.1"/>
    </source>
</evidence>
<dbReference type="GO" id="GO:0046654">
    <property type="term" value="P:tetrahydrofolate biosynthetic process"/>
    <property type="evidence" value="ECO:0007669"/>
    <property type="project" value="UniProtKB-UniRule"/>
</dbReference>
<dbReference type="InterPro" id="IPR003801">
    <property type="entry name" value="GTP_cyclohydrolase_FolE2/MptA"/>
</dbReference>
<comment type="caution">
    <text evidence="3">The sequence shown here is derived from an EMBL/GenBank/DDBJ whole genome shotgun (WGS) entry which is preliminary data.</text>
</comment>
<keyword evidence="4" id="KW-1185">Reference proteome</keyword>
<accession>Q1JZH5</accession>
<dbReference type="Proteomes" id="UP000005695">
    <property type="component" value="Unassembled WGS sequence"/>
</dbReference>
<comment type="similarity">
    <text evidence="2">Belongs to the GTP cyclohydrolase IV family.</text>
</comment>
<dbReference type="Gene3D" id="3.10.270.10">
    <property type="entry name" value="Urate Oxidase"/>
    <property type="match status" value="1"/>
</dbReference>
<reference evidence="3" key="1">
    <citation type="submission" date="2006-05" db="EMBL/GenBank/DDBJ databases">
        <title>Annotation of the draft genome assembly of Desulfuromonas acetoxidans DSM 684.</title>
        <authorList>
            <consortium name="US DOE Joint Genome Institute (JGI-ORNL)"/>
            <person name="Larimer F."/>
            <person name="Land M."/>
            <person name="Hauser L."/>
        </authorList>
    </citation>
    <scope>NUCLEOTIDE SEQUENCE [LARGE SCALE GENOMIC DNA]</scope>
    <source>
        <strain evidence="3">DSM 684</strain>
    </source>
</reference>